<dbReference type="AlphaFoldDB" id="A0A429Z9Q0"/>
<name>A0A429Z9Q0_9ENTE</name>
<dbReference type="InterPro" id="IPR043129">
    <property type="entry name" value="ATPase_NBD"/>
</dbReference>
<dbReference type="EMBL" id="PXZH01000001">
    <property type="protein sequence ID" value="RST90421.1"/>
    <property type="molecule type" value="Genomic_DNA"/>
</dbReference>
<gene>
    <name evidence="2" type="ORF">C7P63_04915</name>
</gene>
<comment type="similarity">
    <text evidence="1">Belongs to the ROK (NagC/XylR) family.</text>
</comment>
<dbReference type="Gene3D" id="3.30.420.40">
    <property type="match status" value="2"/>
</dbReference>
<dbReference type="PANTHER" id="PTHR18964:SF170">
    <property type="entry name" value="SUGAR KINASE"/>
    <property type="match status" value="1"/>
</dbReference>
<dbReference type="RefSeq" id="WP_125943033.1">
    <property type="nucleotide sequence ID" value="NZ_PXZH01000001.1"/>
</dbReference>
<evidence type="ECO:0000256" key="1">
    <source>
        <dbReference type="ARBA" id="ARBA00006479"/>
    </source>
</evidence>
<evidence type="ECO:0000313" key="2">
    <source>
        <dbReference type="EMBL" id="RST90421.1"/>
    </source>
</evidence>
<reference evidence="2 3" key="1">
    <citation type="submission" date="2018-03" db="EMBL/GenBank/DDBJ databases">
        <authorList>
            <person name="Gulvik C.A."/>
        </authorList>
    </citation>
    <scope>NUCLEOTIDE SEQUENCE [LARGE SCALE GENOMIC DNA]</scope>
    <source>
        <strain evidence="2 3">JCM 31581</strain>
    </source>
</reference>
<organism evidence="2 3">
    <name type="scientific">Vagococcus humatus</name>
    <dbReference type="NCBI Taxonomy" id="1889241"/>
    <lineage>
        <taxon>Bacteria</taxon>
        <taxon>Bacillati</taxon>
        <taxon>Bacillota</taxon>
        <taxon>Bacilli</taxon>
        <taxon>Lactobacillales</taxon>
        <taxon>Enterococcaceae</taxon>
        <taxon>Vagococcus</taxon>
    </lineage>
</organism>
<comment type="caution">
    <text evidence="2">The sequence shown here is derived from an EMBL/GenBank/DDBJ whole genome shotgun (WGS) entry which is preliminary data.</text>
</comment>
<accession>A0A429Z9Q0</accession>
<keyword evidence="3" id="KW-1185">Reference proteome</keyword>
<dbReference type="SUPFAM" id="SSF53067">
    <property type="entry name" value="Actin-like ATPase domain"/>
    <property type="match status" value="1"/>
</dbReference>
<dbReference type="Proteomes" id="UP000277864">
    <property type="component" value="Unassembled WGS sequence"/>
</dbReference>
<protein>
    <submittedName>
        <fullName evidence="2">ROK family protein</fullName>
    </submittedName>
</protein>
<dbReference type="Pfam" id="PF00480">
    <property type="entry name" value="ROK"/>
    <property type="match status" value="1"/>
</dbReference>
<sequence length="288" mass="31446">MTLAVFDLGGSAVKYGLWDQEKLQQTGSFPTPKTYEELKQELAVRVNQFKETSEVVGVAFSMPGVVNVQESIIEGISAIPYIHGFDIFKDLETFFDLPITIENDANCAGICEVEVGAGQGVDHLAFLVLGTGVGGSLFINRELYKGAHLFSGEFGLMKLEGNKIFSTHGTAVSLGKRYSKEKQVEVSGEQVFLLADQGDLLAQKYVDELYHALAKGLYNIQVSLDPSRIILGGGMSKRKGLALELTKRVFTLLEKEGITTIKPDIRAAEFFNDANLIGAALNFNKVIQ</sequence>
<dbReference type="CDD" id="cd24152">
    <property type="entry name" value="ASKHA_NBD_ROK-like"/>
    <property type="match status" value="1"/>
</dbReference>
<dbReference type="OrthoDB" id="9795247at2"/>
<evidence type="ECO:0000313" key="3">
    <source>
        <dbReference type="Proteomes" id="UP000277864"/>
    </source>
</evidence>
<dbReference type="InterPro" id="IPR000600">
    <property type="entry name" value="ROK"/>
</dbReference>
<dbReference type="PANTHER" id="PTHR18964">
    <property type="entry name" value="ROK (REPRESSOR, ORF, KINASE) FAMILY"/>
    <property type="match status" value="1"/>
</dbReference>
<proteinExistence type="inferred from homology"/>